<proteinExistence type="predicted"/>
<reference evidence="2" key="1">
    <citation type="submission" date="2015-01" db="EMBL/GenBank/DDBJ databases">
        <authorList>
            <person name="Manzoor Shahid"/>
            <person name="Zubair Saima"/>
        </authorList>
    </citation>
    <scope>NUCLEOTIDE SEQUENCE [LARGE SCALE GENOMIC DNA]</scope>
    <source>
        <strain evidence="2">V1</strain>
    </source>
</reference>
<keyword evidence="2" id="KW-1185">Reference proteome</keyword>
<evidence type="ECO:0000313" key="1">
    <source>
        <dbReference type="EMBL" id="CEM61108.1"/>
    </source>
</evidence>
<name>A0A0B7GRP7_TREPH</name>
<dbReference type="Proteomes" id="UP000042527">
    <property type="component" value="Unassembled WGS sequence"/>
</dbReference>
<organism evidence="1 2">
    <name type="scientific">Treponema phagedenis</name>
    <dbReference type="NCBI Taxonomy" id="162"/>
    <lineage>
        <taxon>Bacteria</taxon>
        <taxon>Pseudomonadati</taxon>
        <taxon>Spirochaetota</taxon>
        <taxon>Spirochaetia</taxon>
        <taxon>Spirochaetales</taxon>
        <taxon>Treponemataceae</taxon>
        <taxon>Treponema</taxon>
    </lineage>
</organism>
<evidence type="ECO:0000313" key="2">
    <source>
        <dbReference type="Proteomes" id="UP000042527"/>
    </source>
</evidence>
<dbReference type="EMBL" id="CDNC01000006">
    <property type="protein sequence ID" value="CEM61108.1"/>
    <property type="molecule type" value="Genomic_DNA"/>
</dbReference>
<protein>
    <submittedName>
        <fullName evidence="1">Uncharacterized protein</fullName>
    </submittedName>
</protein>
<dbReference type="AlphaFoldDB" id="A0A0B7GRP7"/>
<gene>
    <name evidence="1" type="ORF">TPHV1_140056</name>
</gene>
<sequence>MRVYLLNSFIKTLKKILTKQLSFYTINVYGGIAQLVEQTAHIR</sequence>
<accession>A0A0B7GRP7</accession>